<comment type="cofactor">
    <cofactor evidence="7">
        <name>Mg(2+)</name>
        <dbReference type="ChEBI" id="CHEBI:18420"/>
    </cofactor>
</comment>
<name>U5N8T1_9BURK</name>
<dbReference type="GO" id="GO:0000820">
    <property type="term" value="P:regulation of glutamine family amino acid metabolic process"/>
    <property type="evidence" value="ECO:0007669"/>
    <property type="project" value="UniProtKB-UniRule"/>
</dbReference>
<dbReference type="NCBIfam" id="NF008292">
    <property type="entry name" value="PRK11072.1"/>
    <property type="match status" value="1"/>
</dbReference>
<keyword evidence="11" id="KW-1185">Reference proteome</keyword>
<feature type="domain" description="PII-uridylyltransferase/Glutamine-synthetase adenylyltransferase" evidence="9">
    <location>
        <begin position="284"/>
        <end position="411"/>
    </location>
</feature>
<dbReference type="RefSeq" id="WP_022774464.1">
    <property type="nucleotide sequence ID" value="NC_022576.1"/>
</dbReference>
<reference evidence="10 11" key="1">
    <citation type="journal article" date="2013" name="Genome Biol.">
        <title>Genomic analysis reveals key aspects of prokaryotic symbiosis in the phototrophic consortium "Chlorochromatium aggregatum".</title>
        <authorList>
            <person name="Liu Z."/>
            <person name="Muller J."/>
            <person name="Li T."/>
            <person name="Alvey R.M."/>
            <person name="Vogl K."/>
            <person name="Frigaard N.U."/>
            <person name="Rockwell N.C."/>
            <person name="Boyd E.S."/>
            <person name="Tomsho L.P."/>
            <person name="Schuster S.C."/>
            <person name="Henke P."/>
            <person name="Rohde M."/>
            <person name="Overmann J."/>
            <person name="Bryant D.A."/>
        </authorList>
    </citation>
    <scope>NUCLEOTIDE SEQUENCE [LARGE SCALE GENOMIC DNA]</scope>
    <source>
        <strain evidence="10">CR</strain>
    </source>
</reference>
<evidence type="ECO:0000259" key="9">
    <source>
        <dbReference type="Pfam" id="PF08335"/>
    </source>
</evidence>
<dbReference type="Gene3D" id="1.20.120.330">
    <property type="entry name" value="Nucleotidyltransferases domain 2"/>
    <property type="match status" value="2"/>
</dbReference>
<dbReference type="Pfam" id="PF08335">
    <property type="entry name" value="GlnD_UR_UTase"/>
    <property type="match status" value="2"/>
</dbReference>
<dbReference type="GO" id="GO:0047388">
    <property type="term" value="F:[glutamine synthetase]-adenylyl-L-tyrosine phosphorylase activity"/>
    <property type="evidence" value="ECO:0007669"/>
    <property type="project" value="UniProtKB-EC"/>
</dbReference>
<evidence type="ECO:0000256" key="6">
    <source>
        <dbReference type="ARBA" id="ARBA00023268"/>
    </source>
</evidence>
<dbReference type="EC" id="2.7.7.89" evidence="7"/>
<evidence type="ECO:0000313" key="10">
    <source>
        <dbReference type="EMBL" id="AGX87941.1"/>
    </source>
</evidence>
<dbReference type="InterPro" id="IPR013546">
    <property type="entry name" value="PII_UdlTrfase/GS_AdlTrfase"/>
</dbReference>
<dbReference type="Gene3D" id="1.20.120.1510">
    <property type="match status" value="1"/>
</dbReference>
<dbReference type="SUPFAM" id="SSF81593">
    <property type="entry name" value="Nucleotidyltransferase substrate binding subunit/domain"/>
    <property type="match status" value="2"/>
</dbReference>
<dbReference type="AlphaFoldDB" id="U5N8T1"/>
<dbReference type="Pfam" id="PF03710">
    <property type="entry name" value="GlnE"/>
    <property type="match status" value="2"/>
</dbReference>
<accession>U5N8T1</accession>
<keyword evidence="5 7" id="KW-0460">Magnesium</keyword>
<evidence type="ECO:0000256" key="3">
    <source>
        <dbReference type="ARBA" id="ARBA00022741"/>
    </source>
</evidence>
<gene>
    <name evidence="7 10" type="primary">glnE</name>
    <name evidence="10" type="ORF">Cenrod_1860</name>
</gene>
<evidence type="ECO:0000259" key="8">
    <source>
        <dbReference type="Pfam" id="PF03710"/>
    </source>
</evidence>
<dbReference type="InterPro" id="IPR043519">
    <property type="entry name" value="NT_sf"/>
</dbReference>
<evidence type="ECO:0000256" key="1">
    <source>
        <dbReference type="ARBA" id="ARBA00022679"/>
    </source>
</evidence>
<dbReference type="eggNOG" id="COG1391">
    <property type="taxonomic scope" value="Bacteria"/>
</dbReference>
<dbReference type="GO" id="GO:0016874">
    <property type="term" value="F:ligase activity"/>
    <property type="evidence" value="ECO:0007669"/>
    <property type="project" value="UniProtKB-KW"/>
</dbReference>
<keyword evidence="1 7" id="KW-0808">Transferase</keyword>
<organism evidence="10 11">
    <name type="scientific">Candidatus Symbiobacter mobilis CR</name>
    <dbReference type="NCBI Taxonomy" id="946483"/>
    <lineage>
        <taxon>Bacteria</taxon>
        <taxon>Pseudomonadati</taxon>
        <taxon>Pseudomonadota</taxon>
        <taxon>Betaproteobacteria</taxon>
        <taxon>Burkholderiales</taxon>
        <taxon>Comamonadaceae</taxon>
    </lineage>
</organism>
<dbReference type="InterPro" id="IPR023057">
    <property type="entry name" value="GlnE"/>
</dbReference>
<keyword evidence="3 7" id="KW-0547">Nucleotide-binding</keyword>
<comment type="function">
    <text evidence="7">Involved in the regulation of glutamine synthetase GlnA, a key enzyme in the process to assimilate ammonia. When cellular nitrogen levels are high, the C-terminal adenylyl transferase (AT) inactivates GlnA by covalent transfer of an adenylyl group from ATP to specific tyrosine residue of GlnA, thus reducing its activity. Conversely, when nitrogen levels are low, the N-terminal adenylyl removase (AR) activates GlnA by removing the adenylyl group by phosphorolysis, increasing its activity. The regulatory region of GlnE binds the signal transduction protein PII (GlnB) which indicates the nitrogen status of the cell.</text>
</comment>
<keyword evidence="10" id="KW-0436">Ligase</keyword>
<comment type="similarity">
    <text evidence="7">Belongs to the GlnE family.</text>
</comment>
<dbReference type="GO" id="GO:0005829">
    <property type="term" value="C:cytosol"/>
    <property type="evidence" value="ECO:0007669"/>
    <property type="project" value="TreeGrafter"/>
</dbReference>
<dbReference type="Proteomes" id="UP000017184">
    <property type="component" value="Chromosome"/>
</dbReference>
<dbReference type="PANTHER" id="PTHR30621">
    <property type="entry name" value="GLUTAMINE SYNTHETASE ADENYLYLTRANSFERASE"/>
    <property type="match status" value="1"/>
</dbReference>
<keyword evidence="2 7" id="KW-0548">Nucleotidyltransferase</keyword>
<feature type="region of interest" description="Adenylyl removase" evidence="7">
    <location>
        <begin position="1"/>
        <end position="416"/>
    </location>
</feature>
<dbReference type="FunFam" id="1.20.120.330:FF:000005">
    <property type="entry name" value="Bifunctional glutamine synthetase adenylyltransferase/adenylyl-removing enzyme"/>
    <property type="match status" value="1"/>
</dbReference>
<feature type="domain" description="Glutamate-ammonia ligase adenylyltransferase repeated" evidence="8">
    <location>
        <begin position="50"/>
        <end position="234"/>
    </location>
</feature>
<dbReference type="EC" id="2.7.7.42" evidence="7"/>
<evidence type="ECO:0000256" key="7">
    <source>
        <dbReference type="HAMAP-Rule" id="MF_00802"/>
    </source>
</evidence>
<protein>
    <recommendedName>
        <fullName evidence="7">Bifunctional glutamine synthetase adenylyltransferase/adenylyl-removing enzyme</fullName>
    </recommendedName>
    <alternativeName>
        <fullName evidence="7">ATP:glutamine synthetase adenylyltransferase</fullName>
    </alternativeName>
    <alternativeName>
        <fullName evidence="7">ATase</fullName>
    </alternativeName>
    <domain>
        <recommendedName>
            <fullName evidence="7">Glutamine synthetase adenylyl-L-tyrosine phosphorylase</fullName>
            <ecNumber evidence="7">2.7.7.89</ecNumber>
        </recommendedName>
        <alternativeName>
            <fullName evidence="7">Adenylyl removase</fullName>
            <shortName evidence="7">AR</shortName>
            <shortName evidence="7">AT-N</shortName>
        </alternativeName>
    </domain>
    <domain>
        <recommendedName>
            <fullName evidence="7">Glutamine synthetase adenylyl transferase</fullName>
            <ecNumber evidence="7">2.7.7.42</ecNumber>
        </recommendedName>
        <alternativeName>
            <fullName evidence="7">Adenylyl transferase</fullName>
            <shortName evidence="7">AT</shortName>
            <shortName evidence="7">AT-C</shortName>
        </alternativeName>
    </domain>
</protein>
<dbReference type="HAMAP" id="MF_00802">
    <property type="entry name" value="GlnE"/>
    <property type="match status" value="1"/>
</dbReference>
<feature type="domain" description="PII-uridylyltransferase/Glutamine-synthetase adenylyltransferase" evidence="9">
    <location>
        <begin position="791"/>
        <end position="862"/>
    </location>
</feature>
<dbReference type="PANTHER" id="PTHR30621:SF0">
    <property type="entry name" value="BIFUNCTIONAL GLUTAMINE SYNTHETASE ADENYLYLTRANSFERASE_ADENYLYL-REMOVING ENZYME"/>
    <property type="match status" value="1"/>
</dbReference>
<comment type="catalytic activity">
    <reaction evidence="7">
        <text>[glutamine synthetase]-O(4)-(5'-adenylyl)-L-tyrosine + phosphate = [glutamine synthetase]-L-tyrosine + ADP</text>
        <dbReference type="Rhea" id="RHEA:43716"/>
        <dbReference type="Rhea" id="RHEA-COMP:10660"/>
        <dbReference type="Rhea" id="RHEA-COMP:10661"/>
        <dbReference type="ChEBI" id="CHEBI:43474"/>
        <dbReference type="ChEBI" id="CHEBI:46858"/>
        <dbReference type="ChEBI" id="CHEBI:83624"/>
        <dbReference type="ChEBI" id="CHEBI:456216"/>
        <dbReference type="EC" id="2.7.7.89"/>
    </reaction>
</comment>
<dbReference type="HOGENOM" id="CLU_006233_0_1_4"/>
<dbReference type="CDD" id="cd05401">
    <property type="entry name" value="NT_GlnE_GlnD_like"/>
    <property type="match status" value="2"/>
</dbReference>
<sequence length="893" mass="100055">MTKPSLAEYSRFAQRVYRRYAVELSWLDPGVPTLEHLQRCHARLLDARLDTAAALRVLRHLVVERLLTLDCTRQATLADVTTCMTNLAEFALDIAVRSVVLELDECHGAPRTASGQRAQLWVVGMGKLGACELNVSSDIDLVYVYDEDGDTDGSALGRSRLSNHEYFARVVRGVYALVGDSTGHGFVFRVDLALRPHGGSGPAAVSLDALEEYLHVHGREWERFAWLKSRVVAPVSAMDDLATQPLRNVVSPFVFRKYLDYGVFEALRALHREIRSHALRTSAGRPERADDVKLGRGGIREIEFTVQLLQVVRGGQYPELRCRATLGALPRIVEAGLMPEDTARSLAGAYTFLREVEHRIQYLDDAQTHAVPIAEPDREWIAATMGMANAQELLDTLALHRSRVEQEFDTLLGASRAGQHTDAAALDSVLADLPQPFAEQIRQWIGRPKVLALRDKSRERLAALLLRVLRWMRSGKTTPEAILRLLDWLESVLRRESYLVLLRERPTILGRLLRLLGAARWPAKYLQLHPGVIDELADAGLLDERFDAAAFDAELERRRASLRNTGEDDEESLLNLLRRAHHAEVFRTLTRDVEGRLRVEEVADDLSALADAVLCIVARWCWERLPKAHRPQPAFGILAYGKLGGKELGYGSDLDLVFVYEDKDKDERAHEAYAALVRKLIQWLTVKTGEGDLYEIDTALRPNGNAGLLITSLESYAGYQQQRGSNTAWTWEHQAITRARCVLGDEAMRERFDTVRHAVLTTQRDADALREEVRAMRRKLAQAHPVPQGIFDIKHSPGGMIDTEFVTQFLVLSQSHQHAALAANVGNTALLERAESLGLLPEGLGRRAASAYRALRQAQHHARLDEAPAKVPDTALREEREAILTLWLTVFGE</sequence>
<feature type="domain" description="Glutamate-ammonia ligase adenylyltransferase repeated" evidence="8">
    <location>
        <begin position="510"/>
        <end position="753"/>
    </location>
</feature>
<evidence type="ECO:0000256" key="5">
    <source>
        <dbReference type="ARBA" id="ARBA00022842"/>
    </source>
</evidence>
<keyword evidence="4 7" id="KW-0067">ATP-binding</keyword>
<dbReference type="Gene3D" id="3.30.460.10">
    <property type="entry name" value="Beta Polymerase, domain 2"/>
    <property type="match status" value="2"/>
</dbReference>
<dbReference type="STRING" id="946483.Cenrod_1860"/>
<dbReference type="GO" id="GO:0005524">
    <property type="term" value="F:ATP binding"/>
    <property type="evidence" value="ECO:0007669"/>
    <property type="project" value="UniProtKB-UniRule"/>
</dbReference>
<evidence type="ECO:0000256" key="2">
    <source>
        <dbReference type="ARBA" id="ARBA00022695"/>
    </source>
</evidence>
<dbReference type="OrthoDB" id="9759366at2"/>
<dbReference type="PATRIC" id="fig|946483.4.peg.1878"/>
<dbReference type="InterPro" id="IPR005190">
    <property type="entry name" value="GlnE_rpt_dom"/>
</dbReference>
<dbReference type="GO" id="GO:0000287">
    <property type="term" value="F:magnesium ion binding"/>
    <property type="evidence" value="ECO:0007669"/>
    <property type="project" value="UniProtKB-UniRule"/>
</dbReference>
<evidence type="ECO:0000313" key="11">
    <source>
        <dbReference type="Proteomes" id="UP000017184"/>
    </source>
</evidence>
<dbReference type="GO" id="GO:0008882">
    <property type="term" value="F:[glutamate-ammonia-ligase] adenylyltransferase activity"/>
    <property type="evidence" value="ECO:0007669"/>
    <property type="project" value="UniProtKB-UniRule"/>
</dbReference>
<evidence type="ECO:0000256" key="4">
    <source>
        <dbReference type="ARBA" id="ARBA00022840"/>
    </source>
</evidence>
<dbReference type="EMBL" id="CP004885">
    <property type="protein sequence ID" value="AGX87941.1"/>
    <property type="molecule type" value="Genomic_DNA"/>
</dbReference>
<keyword evidence="6 7" id="KW-0511">Multifunctional enzyme</keyword>
<dbReference type="SUPFAM" id="SSF81301">
    <property type="entry name" value="Nucleotidyltransferase"/>
    <property type="match status" value="2"/>
</dbReference>
<dbReference type="KEGG" id="cbx:Cenrod_1860"/>
<feature type="region of interest" description="Adenylyl transferase" evidence="7">
    <location>
        <begin position="416"/>
        <end position="893"/>
    </location>
</feature>
<proteinExistence type="inferred from homology"/>
<comment type="catalytic activity">
    <reaction evidence="7">
        <text>[glutamine synthetase]-L-tyrosine + ATP = [glutamine synthetase]-O(4)-(5'-adenylyl)-L-tyrosine + diphosphate</text>
        <dbReference type="Rhea" id="RHEA:18589"/>
        <dbReference type="Rhea" id="RHEA-COMP:10660"/>
        <dbReference type="Rhea" id="RHEA-COMP:10661"/>
        <dbReference type="ChEBI" id="CHEBI:30616"/>
        <dbReference type="ChEBI" id="CHEBI:33019"/>
        <dbReference type="ChEBI" id="CHEBI:46858"/>
        <dbReference type="ChEBI" id="CHEBI:83624"/>
        <dbReference type="EC" id="2.7.7.42"/>
    </reaction>
</comment>